<dbReference type="VEuPathDB" id="TrichDB:TVAGG3_0193080"/>
<sequence>MNQDPNQTSTKLRIAAAKFIKNRQRPMTSHEIETLIRENDKELSKVINSKCSDYVRIILSITQDNNIIKFRSLQPIQGIDKRSTFYGLSDVNYDSTKWTVASNKVPKSKKSPVSFPATPIIEKEETKPAKIEQPSKESSLVLPLIDDVHSFDSIFEDFKSSPFDSSLYINYFVEESEFSCIGL</sequence>
<dbReference type="InParanoid" id="A2FY72"/>
<gene>
    <name evidence="1" type="ORF">TVAG_413190</name>
</gene>
<reference evidence="1" key="2">
    <citation type="journal article" date="2007" name="Science">
        <title>Draft genome sequence of the sexually transmitted pathogen Trichomonas vaginalis.</title>
        <authorList>
            <person name="Carlton J.M."/>
            <person name="Hirt R.P."/>
            <person name="Silva J.C."/>
            <person name="Delcher A.L."/>
            <person name="Schatz M."/>
            <person name="Zhao Q."/>
            <person name="Wortman J.R."/>
            <person name="Bidwell S.L."/>
            <person name="Alsmark U.C.M."/>
            <person name="Besteiro S."/>
            <person name="Sicheritz-Ponten T."/>
            <person name="Noel C.J."/>
            <person name="Dacks J.B."/>
            <person name="Foster P.G."/>
            <person name="Simillion C."/>
            <person name="Van de Peer Y."/>
            <person name="Miranda-Saavedra D."/>
            <person name="Barton G.J."/>
            <person name="Westrop G.D."/>
            <person name="Mueller S."/>
            <person name="Dessi D."/>
            <person name="Fiori P.L."/>
            <person name="Ren Q."/>
            <person name="Paulsen I."/>
            <person name="Zhang H."/>
            <person name="Bastida-Corcuera F.D."/>
            <person name="Simoes-Barbosa A."/>
            <person name="Brown M.T."/>
            <person name="Hayes R.D."/>
            <person name="Mukherjee M."/>
            <person name="Okumura C.Y."/>
            <person name="Schneider R."/>
            <person name="Smith A.J."/>
            <person name="Vanacova S."/>
            <person name="Villalvazo M."/>
            <person name="Haas B.J."/>
            <person name="Pertea M."/>
            <person name="Feldblyum T.V."/>
            <person name="Utterback T.R."/>
            <person name="Shu C.L."/>
            <person name="Osoegawa K."/>
            <person name="de Jong P.J."/>
            <person name="Hrdy I."/>
            <person name="Horvathova L."/>
            <person name="Zubacova Z."/>
            <person name="Dolezal P."/>
            <person name="Malik S.B."/>
            <person name="Logsdon J.M. Jr."/>
            <person name="Henze K."/>
            <person name="Gupta A."/>
            <person name="Wang C.C."/>
            <person name="Dunne R.L."/>
            <person name="Upcroft J.A."/>
            <person name="Upcroft P."/>
            <person name="White O."/>
            <person name="Salzberg S.L."/>
            <person name="Tang P."/>
            <person name="Chiu C.-H."/>
            <person name="Lee Y.-S."/>
            <person name="Embley T.M."/>
            <person name="Coombs G.H."/>
            <person name="Mottram J.C."/>
            <person name="Tachezy J."/>
            <person name="Fraser-Liggett C.M."/>
            <person name="Johnson P.J."/>
        </authorList>
    </citation>
    <scope>NUCLEOTIDE SEQUENCE [LARGE SCALE GENOMIC DNA]</scope>
    <source>
        <strain evidence="1">G3</strain>
    </source>
</reference>
<dbReference type="AlphaFoldDB" id="A2FY72"/>
<dbReference type="KEGG" id="tva:4747825"/>
<organism evidence="1 2">
    <name type="scientific">Trichomonas vaginalis (strain ATCC PRA-98 / G3)</name>
    <dbReference type="NCBI Taxonomy" id="412133"/>
    <lineage>
        <taxon>Eukaryota</taxon>
        <taxon>Metamonada</taxon>
        <taxon>Parabasalia</taxon>
        <taxon>Trichomonadida</taxon>
        <taxon>Trichomonadidae</taxon>
        <taxon>Trichomonas</taxon>
    </lineage>
</organism>
<name>A2FY72_TRIV3</name>
<keyword evidence="2" id="KW-1185">Reference proteome</keyword>
<dbReference type="RefSeq" id="XP_001303080.1">
    <property type="nucleotide sequence ID" value="XM_001303079.1"/>
</dbReference>
<proteinExistence type="predicted"/>
<evidence type="ECO:0000313" key="1">
    <source>
        <dbReference type="EMBL" id="EAX90150.1"/>
    </source>
</evidence>
<dbReference type="VEuPathDB" id="TrichDB:TVAG_413190"/>
<dbReference type="EMBL" id="DS114133">
    <property type="protein sequence ID" value="EAX90150.1"/>
    <property type="molecule type" value="Genomic_DNA"/>
</dbReference>
<protein>
    <submittedName>
        <fullName evidence="1">Uncharacterized protein</fullName>
    </submittedName>
</protein>
<dbReference type="Proteomes" id="UP000001542">
    <property type="component" value="Unassembled WGS sequence"/>
</dbReference>
<dbReference type="OrthoDB" id="10568593at2759"/>
<reference evidence="1" key="1">
    <citation type="submission" date="2006-10" db="EMBL/GenBank/DDBJ databases">
        <authorList>
            <person name="Amadeo P."/>
            <person name="Zhao Q."/>
            <person name="Wortman J."/>
            <person name="Fraser-Liggett C."/>
            <person name="Carlton J."/>
        </authorList>
    </citation>
    <scope>NUCLEOTIDE SEQUENCE</scope>
    <source>
        <strain evidence="1">G3</strain>
    </source>
</reference>
<accession>A2FY72</accession>
<evidence type="ECO:0000313" key="2">
    <source>
        <dbReference type="Proteomes" id="UP000001542"/>
    </source>
</evidence>